<dbReference type="PANTHER" id="PTHR23063">
    <property type="entry name" value="PHOSPHOLIPID ACYLTRANSFERASE"/>
    <property type="match status" value="1"/>
</dbReference>
<evidence type="ECO:0000256" key="5">
    <source>
        <dbReference type="ARBA" id="ARBA00023098"/>
    </source>
</evidence>
<dbReference type="GO" id="GO:0006629">
    <property type="term" value="P:lipid metabolic process"/>
    <property type="evidence" value="ECO:0007669"/>
    <property type="project" value="UniProtKB-KW"/>
</dbReference>
<dbReference type="CDD" id="cd07989">
    <property type="entry name" value="LPLAT_AGPAT-like"/>
    <property type="match status" value="1"/>
</dbReference>
<reference evidence="10" key="1">
    <citation type="journal article" date="2023" name="Int. J. Syst. Evol. Microbiol.">
        <title>Mesoterricola silvestris gen. nov., sp. nov., Mesoterricola sediminis sp. nov., Geothrix oryzae sp. nov., Geothrix edaphica sp. nov., Geothrix rubra sp. nov., and Geothrix limicola sp. nov., six novel members of Acidobacteriota isolated from soils.</title>
        <authorList>
            <person name="Itoh H."/>
            <person name="Sugisawa Y."/>
            <person name="Mise K."/>
            <person name="Xu Z."/>
            <person name="Kuniyasu M."/>
            <person name="Ushijima N."/>
            <person name="Kawano K."/>
            <person name="Kobayashi E."/>
            <person name="Shiratori Y."/>
            <person name="Masuda Y."/>
            <person name="Senoo K."/>
        </authorList>
    </citation>
    <scope>NUCLEOTIDE SEQUENCE [LARGE SCALE GENOMIC DNA]</scope>
    <source>
        <strain evidence="10">W79</strain>
    </source>
</reference>
<name>A0AA48GS39_9BACT</name>
<dbReference type="InterPro" id="IPR002123">
    <property type="entry name" value="Plipid/glycerol_acylTrfase"/>
</dbReference>
<dbReference type="GO" id="GO:0016020">
    <property type="term" value="C:membrane"/>
    <property type="evidence" value="ECO:0007669"/>
    <property type="project" value="UniProtKB-SubCell"/>
</dbReference>
<keyword evidence="4" id="KW-1133">Transmembrane helix</keyword>
<sequence length="241" mass="26143">MRHPAPALRLLAALGGSALASATMGWRRRPQWVLHRWARRILHRLGVEARLASPVPEGGQLWVSNHLSWLDPVVFLSLRPSGALAKAEVAAYPLIGTGARKAGLRFVVRDDPFSRAAALKTLRRDLRGGLPFLLFPEGTTTTGEALAPLREGGIRMAYRLGIPVLPFHLGGADAQYPWVGDASLLPHLRGLARARRTRVSVYPGPVLDPAAFPDEARFVAAIRSHLTRPPEGAVINPEKGS</sequence>
<keyword evidence="2" id="KW-0808">Transferase</keyword>
<dbReference type="Pfam" id="PF01553">
    <property type="entry name" value="Acyltransferase"/>
    <property type="match status" value="1"/>
</dbReference>
<keyword evidence="5" id="KW-0443">Lipid metabolism</keyword>
<keyword evidence="10" id="KW-1185">Reference proteome</keyword>
<evidence type="ECO:0000256" key="7">
    <source>
        <dbReference type="ARBA" id="ARBA00023315"/>
    </source>
</evidence>
<evidence type="ECO:0000256" key="6">
    <source>
        <dbReference type="ARBA" id="ARBA00023136"/>
    </source>
</evidence>
<evidence type="ECO:0000256" key="2">
    <source>
        <dbReference type="ARBA" id="ARBA00022679"/>
    </source>
</evidence>
<evidence type="ECO:0000259" key="8">
    <source>
        <dbReference type="SMART" id="SM00563"/>
    </source>
</evidence>
<dbReference type="RefSeq" id="WP_316411636.1">
    <property type="nucleotide sequence ID" value="NZ_AP027080.1"/>
</dbReference>
<dbReference type="KEGG" id="msil:METEAL_21660"/>
<keyword evidence="7 9" id="KW-0012">Acyltransferase</keyword>
<evidence type="ECO:0000256" key="3">
    <source>
        <dbReference type="ARBA" id="ARBA00022692"/>
    </source>
</evidence>
<keyword evidence="3" id="KW-0812">Transmembrane</keyword>
<dbReference type="SUPFAM" id="SSF69593">
    <property type="entry name" value="Glycerol-3-phosphate (1)-acyltransferase"/>
    <property type="match status" value="1"/>
</dbReference>
<accession>A0AA48GS39</accession>
<dbReference type="SMART" id="SM00563">
    <property type="entry name" value="PlsC"/>
    <property type="match status" value="1"/>
</dbReference>
<evidence type="ECO:0000256" key="4">
    <source>
        <dbReference type="ARBA" id="ARBA00022989"/>
    </source>
</evidence>
<dbReference type="GO" id="GO:0042171">
    <property type="term" value="F:lysophosphatidic acid acyltransferase activity"/>
    <property type="evidence" value="ECO:0007669"/>
    <property type="project" value="TreeGrafter"/>
</dbReference>
<evidence type="ECO:0000313" key="10">
    <source>
        <dbReference type="Proteomes" id="UP001238179"/>
    </source>
</evidence>
<proteinExistence type="predicted"/>
<evidence type="ECO:0000313" key="9">
    <source>
        <dbReference type="EMBL" id="BDU72992.1"/>
    </source>
</evidence>
<evidence type="ECO:0000256" key="1">
    <source>
        <dbReference type="ARBA" id="ARBA00004370"/>
    </source>
</evidence>
<dbReference type="PANTHER" id="PTHR23063:SF52">
    <property type="entry name" value="LYSOPHOSPHATIDYLCHOLINE ACYLTRANSFERASE"/>
    <property type="match status" value="1"/>
</dbReference>
<dbReference type="Proteomes" id="UP001238179">
    <property type="component" value="Chromosome"/>
</dbReference>
<gene>
    <name evidence="9" type="ORF">METEAL_21660</name>
</gene>
<keyword evidence="6" id="KW-0472">Membrane</keyword>
<dbReference type="EMBL" id="AP027080">
    <property type="protein sequence ID" value="BDU72992.1"/>
    <property type="molecule type" value="Genomic_DNA"/>
</dbReference>
<dbReference type="AlphaFoldDB" id="A0AA48GS39"/>
<protein>
    <submittedName>
        <fullName evidence="9">1-acyl-sn-glycerol-3-phosphate acyltransferase</fullName>
    </submittedName>
</protein>
<organism evidence="9 10">
    <name type="scientific">Mesoterricola silvestris</name>
    <dbReference type="NCBI Taxonomy" id="2927979"/>
    <lineage>
        <taxon>Bacteria</taxon>
        <taxon>Pseudomonadati</taxon>
        <taxon>Acidobacteriota</taxon>
        <taxon>Holophagae</taxon>
        <taxon>Holophagales</taxon>
        <taxon>Holophagaceae</taxon>
        <taxon>Mesoterricola</taxon>
    </lineage>
</organism>
<feature type="domain" description="Phospholipid/glycerol acyltransferase" evidence="8">
    <location>
        <begin position="60"/>
        <end position="172"/>
    </location>
</feature>
<comment type="subcellular location">
    <subcellularLocation>
        <location evidence="1">Membrane</location>
    </subcellularLocation>
</comment>